<accession>A0A9P6FUF6</accession>
<evidence type="ECO:0000313" key="3">
    <source>
        <dbReference type="EMBL" id="KAF9581902.1"/>
    </source>
</evidence>
<dbReference type="Pfam" id="PF07987">
    <property type="entry name" value="DUF1775"/>
    <property type="match status" value="1"/>
</dbReference>
<gene>
    <name evidence="3" type="ORF">BGW38_000915</name>
</gene>
<keyword evidence="1" id="KW-0732">Signal</keyword>
<feature type="chain" id="PRO_5040464785" description="YncI copper-binding domain-containing protein" evidence="1">
    <location>
        <begin position="25"/>
        <end position="212"/>
    </location>
</feature>
<organism evidence="3 4">
    <name type="scientific">Lunasporangiospora selenospora</name>
    <dbReference type="NCBI Taxonomy" id="979761"/>
    <lineage>
        <taxon>Eukaryota</taxon>
        <taxon>Fungi</taxon>
        <taxon>Fungi incertae sedis</taxon>
        <taxon>Mucoromycota</taxon>
        <taxon>Mortierellomycotina</taxon>
        <taxon>Mortierellomycetes</taxon>
        <taxon>Mortierellales</taxon>
        <taxon>Mortierellaceae</taxon>
        <taxon>Lunasporangiospora</taxon>
    </lineage>
</organism>
<evidence type="ECO:0000259" key="2">
    <source>
        <dbReference type="Pfam" id="PF07987"/>
    </source>
</evidence>
<dbReference type="Proteomes" id="UP000780801">
    <property type="component" value="Unassembled WGS sequence"/>
</dbReference>
<dbReference type="InterPro" id="IPR038507">
    <property type="entry name" value="YcnI-like_sf"/>
</dbReference>
<comment type="caution">
    <text evidence="3">The sequence shown here is derived from an EMBL/GenBank/DDBJ whole genome shotgun (WGS) entry which is preliminary data.</text>
</comment>
<sequence>MKFAATVSAIVASAVLLASSVVEAHVTTNPSAATPGSYFQTNFRVPHGCEGNTTDYVRVEIPKGVSSVKPRALYPWKTEIEMVALETPITTPTGTINSTVGFVTWSGGLIPDNMYEDFGLQMKLPQMTGNLYWSVYQRCINGGWQNWTGVPDAAGKTSGFPAAVIAIANATTNNAGGSSGGDKASAAHGVFQTLNLGHLALAGASALLMAIL</sequence>
<dbReference type="AlphaFoldDB" id="A0A9P6FUF6"/>
<dbReference type="Gene3D" id="2.60.40.2230">
    <property type="entry name" value="Uncharacterised protein YcnI-like PF07987, DUF1775"/>
    <property type="match status" value="1"/>
</dbReference>
<name>A0A9P6FUF6_9FUNG</name>
<dbReference type="CDD" id="cd08545">
    <property type="entry name" value="YcnI_like"/>
    <property type="match status" value="1"/>
</dbReference>
<dbReference type="InterPro" id="IPR012533">
    <property type="entry name" value="YcnI-copper_dom"/>
</dbReference>
<evidence type="ECO:0000256" key="1">
    <source>
        <dbReference type="SAM" id="SignalP"/>
    </source>
</evidence>
<proteinExistence type="predicted"/>
<keyword evidence="4" id="KW-1185">Reference proteome</keyword>
<evidence type="ECO:0000313" key="4">
    <source>
        <dbReference type="Proteomes" id="UP000780801"/>
    </source>
</evidence>
<feature type="signal peptide" evidence="1">
    <location>
        <begin position="1"/>
        <end position="24"/>
    </location>
</feature>
<reference evidence="3" key="1">
    <citation type="journal article" date="2020" name="Fungal Divers.">
        <title>Resolving the Mortierellaceae phylogeny through synthesis of multi-gene phylogenetics and phylogenomics.</title>
        <authorList>
            <person name="Vandepol N."/>
            <person name="Liber J."/>
            <person name="Desiro A."/>
            <person name="Na H."/>
            <person name="Kennedy M."/>
            <person name="Barry K."/>
            <person name="Grigoriev I.V."/>
            <person name="Miller A.N."/>
            <person name="O'Donnell K."/>
            <person name="Stajich J.E."/>
            <person name="Bonito G."/>
        </authorList>
    </citation>
    <scope>NUCLEOTIDE SEQUENCE</scope>
    <source>
        <strain evidence="3">KOD1015</strain>
    </source>
</reference>
<dbReference type="OrthoDB" id="4234at2759"/>
<feature type="domain" description="YncI copper-binding" evidence="2">
    <location>
        <begin position="25"/>
        <end position="167"/>
    </location>
</feature>
<protein>
    <recommendedName>
        <fullName evidence="2">YncI copper-binding domain-containing protein</fullName>
    </recommendedName>
</protein>
<dbReference type="EMBL" id="JAABOA010001272">
    <property type="protein sequence ID" value="KAF9581902.1"/>
    <property type="molecule type" value="Genomic_DNA"/>
</dbReference>